<name>A0AAE0TDT9_9BIVA</name>
<dbReference type="InterPro" id="IPR000473">
    <property type="entry name" value="Ribosomal_bL36"/>
</dbReference>
<accession>A0AAE0TDT9</accession>
<dbReference type="PROSITE" id="PS00828">
    <property type="entry name" value="RIBOSOMAL_L36"/>
    <property type="match status" value="1"/>
</dbReference>
<dbReference type="GO" id="GO:0003735">
    <property type="term" value="F:structural constituent of ribosome"/>
    <property type="evidence" value="ECO:0007669"/>
    <property type="project" value="InterPro"/>
</dbReference>
<evidence type="ECO:0000313" key="10">
    <source>
        <dbReference type="Proteomes" id="UP001195483"/>
    </source>
</evidence>
<dbReference type="PANTHER" id="PTHR46909">
    <property type="entry name" value="39S RIBOSOMAL PROTEIN L36, MITOCHONDRIAL"/>
    <property type="match status" value="1"/>
</dbReference>
<dbReference type="AlphaFoldDB" id="A0AAE0TDT9"/>
<sequence length="173" mass="20494">MNLLRQVAPVLSRISTTLWKNVLPDFGHNTSQRYVQAFSSLTSTSASMQTQPFSGLFGFTYLKSVIPTSLCQMNPIQIQSVRTYKPKRILKKRCSSCYFVKRYNRLFVECAVHGRHKQMQIVSPRNLFREDVSSGGWKNAIFWKFQRNDRWYWPRSQEFHNYNWLQDRLGKDL</sequence>
<evidence type="ECO:0000256" key="3">
    <source>
        <dbReference type="ARBA" id="ARBA00022946"/>
    </source>
</evidence>
<dbReference type="GO" id="GO:0006412">
    <property type="term" value="P:translation"/>
    <property type="evidence" value="ECO:0007669"/>
    <property type="project" value="InterPro"/>
</dbReference>
<gene>
    <name evidence="9" type="ORF">CHS0354_031052</name>
</gene>
<dbReference type="GO" id="GO:0005762">
    <property type="term" value="C:mitochondrial large ribosomal subunit"/>
    <property type="evidence" value="ECO:0007669"/>
    <property type="project" value="TreeGrafter"/>
</dbReference>
<keyword evidence="10" id="KW-1185">Reference proteome</keyword>
<keyword evidence="4" id="KW-0689">Ribosomal protein</keyword>
<evidence type="ECO:0000256" key="2">
    <source>
        <dbReference type="ARBA" id="ARBA00007645"/>
    </source>
</evidence>
<evidence type="ECO:0000256" key="7">
    <source>
        <dbReference type="ARBA" id="ARBA00035239"/>
    </source>
</evidence>
<evidence type="ECO:0000313" key="9">
    <source>
        <dbReference type="EMBL" id="KAK3608065.1"/>
    </source>
</evidence>
<dbReference type="Proteomes" id="UP001195483">
    <property type="component" value="Unassembled WGS sequence"/>
</dbReference>
<proteinExistence type="inferred from homology"/>
<protein>
    <recommendedName>
        <fullName evidence="7">Large ribosomal subunit protein bL36m</fullName>
    </recommendedName>
    <alternativeName>
        <fullName evidence="8">39S ribosomal protein L36, mitochondrial</fullName>
    </alternativeName>
</protein>
<dbReference type="InterPro" id="IPR035977">
    <property type="entry name" value="Ribosomal_bL36_sp"/>
</dbReference>
<organism evidence="9 10">
    <name type="scientific">Potamilus streckersoni</name>
    <dbReference type="NCBI Taxonomy" id="2493646"/>
    <lineage>
        <taxon>Eukaryota</taxon>
        <taxon>Metazoa</taxon>
        <taxon>Spiralia</taxon>
        <taxon>Lophotrochozoa</taxon>
        <taxon>Mollusca</taxon>
        <taxon>Bivalvia</taxon>
        <taxon>Autobranchia</taxon>
        <taxon>Heteroconchia</taxon>
        <taxon>Palaeoheterodonta</taxon>
        <taxon>Unionida</taxon>
        <taxon>Unionoidea</taxon>
        <taxon>Unionidae</taxon>
        <taxon>Ambleminae</taxon>
        <taxon>Lampsilini</taxon>
        <taxon>Potamilus</taxon>
    </lineage>
</organism>
<dbReference type="Pfam" id="PF00444">
    <property type="entry name" value="Ribosomal_L36"/>
    <property type="match status" value="1"/>
</dbReference>
<comment type="caution">
    <text evidence="9">The sequence shown here is derived from an EMBL/GenBank/DDBJ whole genome shotgun (WGS) entry which is preliminary data.</text>
</comment>
<dbReference type="SUPFAM" id="SSF57840">
    <property type="entry name" value="Ribosomal protein L36"/>
    <property type="match status" value="1"/>
</dbReference>
<dbReference type="InterPro" id="IPR052143">
    <property type="entry name" value="Mitoribosomal_bL36m"/>
</dbReference>
<dbReference type="EMBL" id="JAEAOA010001852">
    <property type="protein sequence ID" value="KAK3608065.1"/>
    <property type="molecule type" value="Genomic_DNA"/>
</dbReference>
<evidence type="ECO:0000256" key="4">
    <source>
        <dbReference type="ARBA" id="ARBA00022980"/>
    </source>
</evidence>
<comment type="similarity">
    <text evidence="2">Belongs to the bacterial ribosomal protein bL36 family.</text>
</comment>
<dbReference type="PANTHER" id="PTHR46909:SF1">
    <property type="entry name" value="LARGE RIBOSOMAL SUBUNIT PROTEIN BL36M"/>
    <property type="match status" value="1"/>
</dbReference>
<keyword evidence="3" id="KW-0809">Transit peptide</keyword>
<evidence type="ECO:0000256" key="5">
    <source>
        <dbReference type="ARBA" id="ARBA00023128"/>
    </source>
</evidence>
<evidence type="ECO:0000256" key="1">
    <source>
        <dbReference type="ARBA" id="ARBA00004173"/>
    </source>
</evidence>
<comment type="subcellular location">
    <subcellularLocation>
        <location evidence="1">Mitochondrion</location>
    </subcellularLocation>
</comment>
<evidence type="ECO:0000256" key="8">
    <source>
        <dbReference type="ARBA" id="ARBA00035411"/>
    </source>
</evidence>
<keyword evidence="5" id="KW-0496">Mitochondrion</keyword>
<keyword evidence="6" id="KW-0687">Ribonucleoprotein</keyword>
<reference evidence="9" key="2">
    <citation type="journal article" date="2021" name="Genome Biol. Evol.">
        <title>Developing a high-quality reference genome for a parasitic bivalve with doubly uniparental inheritance (Bivalvia: Unionida).</title>
        <authorList>
            <person name="Smith C.H."/>
        </authorList>
    </citation>
    <scope>NUCLEOTIDE SEQUENCE</scope>
    <source>
        <strain evidence="9">CHS0354</strain>
        <tissue evidence="9">Mantle</tissue>
    </source>
</reference>
<reference evidence="9" key="1">
    <citation type="journal article" date="2021" name="Genome Biol. Evol.">
        <title>A High-Quality Reference Genome for a Parasitic Bivalve with Doubly Uniparental Inheritance (Bivalvia: Unionida).</title>
        <authorList>
            <person name="Smith C.H."/>
        </authorList>
    </citation>
    <scope>NUCLEOTIDE SEQUENCE</scope>
    <source>
        <strain evidence="9">CHS0354</strain>
    </source>
</reference>
<reference evidence="9" key="3">
    <citation type="submission" date="2023-05" db="EMBL/GenBank/DDBJ databases">
        <authorList>
            <person name="Smith C.H."/>
        </authorList>
    </citation>
    <scope>NUCLEOTIDE SEQUENCE</scope>
    <source>
        <strain evidence="9">CHS0354</strain>
        <tissue evidence="9">Mantle</tissue>
    </source>
</reference>
<evidence type="ECO:0000256" key="6">
    <source>
        <dbReference type="ARBA" id="ARBA00023274"/>
    </source>
</evidence>